<dbReference type="PANTHER" id="PTHR30118">
    <property type="entry name" value="HTH-TYPE TRANSCRIPTIONAL REGULATOR LEUO-RELATED"/>
    <property type="match status" value="1"/>
</dbReference>
<evidence type="ECO:0000313" key="6">
    <source>
        <dbReference type="EMBL" id="PPK68480.1"/>
    </source>
</evidence>
<gene>
    <name evidence="6" type="ORF">CLV40_105203</name>
</gene>
<dbReference type="InterPro" id="IPR036390">
    <property type="entry name" value="WH_DNA-bd_sf"/>
</dbReference>
<evidence type="ECO:0000256" key="4">
    <source>
        <dbReference type="ARBA" id="ARBA00023163"/>
    </source>
</evidence>
<evidence type="ECO:0000256" key="1">
    <source>
        <dbReference type="ARBA" id="ARBA00009437"/>
    </source>
</evidence>
<dbReference type="GO" id="GO:0003700">
    <property type="term" value="F:DNA-binding transcription factor activity"/>
    <property type="evidence" value="ECO:0007669"/>
    <property type="project" value="InterPro"/>
</dbReference>
<organism evidence="6 7">
    <name type="scientific">Actinokineospora auranticolor</name>
    <dbReference type="NCBI Taxonomy" id="155976"/>
    <lineage>
        <taxon>Bacteria</taxon>
        <taxon>Bacillati</taxon>
        <taxon>Actinomycetota</taxon>
        <taxon>Actinomycetes</taxon>
        <taxon>Pseudonocardiales</taxon>
        <taxon>Pseudonocardiaceae</taxon>
        <taxon>Actinokineospora</taxon>
    </lineage>
</organism>
<dbReference type="Gene3D" id="1.10.10.10">
    <property type="entry name" value="Winged helix-like DNA-binding domain superfamily/Winged helix DNA-binding domain"/>
    <property type="match status" value="1"/>
</dbReference>
<dbReference type="PROSITE" id="PS50931">
    <property type="entry name" value="HTH_LYSR"/>
    <property type="match status" value="1"/>
</dbReference>
<dbReference type="SUPFAM" id="SSF46785">
    <property type="entry name" value="Winged helix' DNA-binding domain"/>
    <property type="match status" value="1"/>
</dbReference>
<evidence type="ECO:0000256" key="2">
    <source>
        <dbReference type="ARBA" id="ARBA00023015"/>
    </source>
</evidence>
<dbReference type="GO" id="GO:0003677">
    <property type="term" value="F:DNA binding"/>
    <property type="evidence" value="ECO:0007669"/>
    <property type="project" value="UniProtKB-KW"/>
</dbReference>
<dbReference type="EMBL" id="PTIX01000005">
    <property type="protein sequence ID" value="PPK68480.1"/>
    <property type="molecule type" value="Genomic_DNA"/>
</dbReference>
<dbReference type="Pfam" id="PF00126">
    <property type="entry name" value="HTH_1"/>
    <property type="match status" value="1"/>
</dbReference>
<comment type="caution">
    <text evidence="6">The sequence shown here is derived from an EMBL/GenBank/DDBJ whole genome shotgun (WGS) entry which is preliminary data.</text>
</comment>
<dbReference type="OrthoDB" id="8717159at2"/>
<dbReference type="InterPro" id="IPR005119">
    <property type="entry name" value="LysR_subst-bd"/>
</dbReference>
<sequence>MGDFDLNLLKVFDALVEEGSVTGAAERLNLSTPAASRALGRLRRALADPIFVRAGRGVVPTPFALRTAPKVRSLLEAAEALLSDRPGFDPARLTRSFAIRVNDGLTATLAPALLRRVRAAAPQVVVRFVGEGTEDVESLRNGAVDLDVGAGPPAAADLRGELLYEERVVGVVSASSPLVAEPTLARICAHPHVSSSRRGRPHGPFDAALTEAGYRRHVATVVASPVVAAALAAESDLVALVPERLARHLADRLGVVWFPLPVPVPPIVIHQQWHARFDEDPAHEWLREQVVAATES</sequence>
<evidence type="ECO:0000259" key="5">
    <source>
        <dbReference type="PROSITE" id="PS50931"/>
    </source>
</evidence>
<dbReference type="InterPro" id="IPR036388">
    <property type="entry name" value="WH-like_DNA-bd_sf"/>
</dbReference>
<evidence type="ECO:0000256" key="3">
    <source>
        <dbReference type="ARBA" id="ARBA00023125"/>
    </source>
</evidence>
<dbReference type="Pfam" id="PF03466">
    <property type="entry name" value="LysR_substrate"/>
    <property type="match status" value="1"/>
</dbReference>
<dbReference type="InterPro" id="IPR050389">
    <property type="entry name" value="LysR-type_TF"/>
</dbReference>
<protein>
    <submittedName>
        <fullName evidence="6">DNA-binding transcriptional LysR family regulator</fullName>
    </submittedName>
</protein>
<feature type="domain" description="HTH lysR-type" evidence="5">
    <location>
        <begin position="4"/>
        <end position="61"/>
    </location>
</feature>
<keyword evidence="2" id="KW-0805">Transcription regulation</keyword>
<comment type="similarity">
    <text evidence="1">Belongs to the LysR transcriptional regulatory family.</text>
</comment>
<dbReference type="RefSeq" id="WP_104478948.1">
    <property type="nucleotide sequence ID" value="NZ_CP154825.1"/>
</dbReference>
<keyword evidence="7" id="KW-1185">Reference proteome</keyword>
<accession>A0A2S6GTD9</accession>
<proteinExistence type="inferred from homology"/>
<keyword evidence="3 6" id="KW-0238">DNA-binding</keyword>
<evidence type="ECO:0000313" key="7">
    <source>
        <dbReference type="Proteomes" id="UP000239203"/>
    </source>
</evidence>
<reference evidence="6 7" key="1">
    <citation type="submission" date="2018-02" db="EMBL/GenBank/DDBJ databases">
        <title>Genomic Encyclopedia of Archaeal and Bacterial Type Strains, Phase II (KMG-II): from individual species to whole genera.</title>
        <authorList>
            <person name="Goeker M."/>
        </authorList>
    </citation>
    <scope>NUCLEOTIDE SEQUENCE [LARGE SCALE GENOMIC DNA]</scope>
    <source>
        <strain evidence="6 7">YU 961-1</strain>
    </source>
</reference>
<dbReference type="Proteomes" id="UP000239203">
    <property type="component" value="Unassembled WGS sequence"/>
</dbReference>
<keyword evidence="4" id="KW-0804">Transcription</keyword>
<name>A0A2S6GTD9_9PSEU</name>
<dbReference type="SUPFAM" id="SSF53850">
    <property type="entry name" value="Periplasmic binding protein-like II"/>
    <property type="match status" value="1"/>
</dbReference>
<dbReference type="AlphaFoldDB" id="A0A2S6GTD9"/>
<dbReference type="InterPro" id="IPR000847">
    <property type="entry name" value="LysR_HTH_N"/>
</dbReference>
<dbReference type="Gene3D" id="3.40.190.10">
    <property type="entry name" value="Periplasmic binding protein-like II"/>
    <property type="match status" value="2"/>
</dbReference>
<dbReference type="PANTHER" id="PTHR30118:SF15">
    <property type="entry name" value="TRANSCRIPTIONAL REGULATORY PROTEIN"/>
    <property type="match status" value="1"/>
</dbReference>